<protein>
    <recommendedName>
        <fullName evidence="4">Collagen triple helix repeat (20 copies)</fullName>
    </recommendedName>
</protein>
<comment type="caution">
    <text evidence="2">The sequence shown here is derived from an EMBL/GenBank/DDBJ whole genome shotgun (WGS) entry which is preliminary data.</text>
</comment>
<organism evidence="2 3">
    <name type="scientific">Cecembia lonarensis (strain CCUG 58316 / KCTC 22772 / LW9)</name>
    <dbReference type="NCBI Taxonomy" id="1225176"/>
    <lineage>
        <taxon>Bacteria</taxon>
        <taxon>Pseudomonadati</taxon>
        <taxon>Bacteroidota</taxon>
        <taxon>Cytophagia</taxon>
        <taxon>Cytophagales</taxon>
        <taxon>Cyclobacteriaceae</taxon>
        <taxon>Cecembia</taxon>
    </lineage>
</organism>
<dbReference type="AlphaFoldDB" id="K1KY12"/>
<gene>
    <name evidence="2" type="ORF">B879_04012</name>
</gene>
<keyword evidence="3" id="KW-1185">Reference proteome</keyword>
<name>K1KY12_CECL9</name>
<reference evidence="2 3" key="1">
    <citation type="journal article" date="2012" name="J. Bacteriol.">
        <title>Draft Genome Sequence of Cecembia lonarensis Strain LW9T, Isolated from Lonar Lake, a Haloalkaline Lake in India.</title>
        <authorList>
            <person name="Shivaji S."/>
            <person name="Ara S."/>
            <person name="Singh A."/>
            <person name="Pinnaka A.K."/>
        </authorList>
    </citation>
    <scope>NUCLEOTIDE SEQUENCE [LARGE SCALE GENOMIC DNA]</scope>
    <source>
        <strain evidence="2 3">LW9</strain>
    </source>
</reference>
<proteinExistence type="predicted"/>
<dbReference type="EMBL" id="AMGM01000136">
    <property type="protein sequence ID" value="EKB47381.1"/>
    <property type="molecule type" value="Genomic_DNA"/>
</dbReference>
<accession>K1KY12</accession>
<evidence type="ECO:0000256" key="1">
    <source>
        <dbReference type="SAM" id="SignalP"/>
    </source>
</evidence>
<dbReference type="Gene3D" id="1.20.5.320">
    <property type="entry name" value="6-Phosphogluconate Dehydrogenase, domain 3"/>
    <property type="match status" value="1"/>
</dbReference>
<dbReference type="Proteomes" id="UP000004478">
    <property type="component" value="Unassembled WGS sequence"/>
</dbReference>
<evidence type="ECO:0000313" key="3">
    <source>
        <dbReference type="Proteomes" id="UP000004478"/>
    </source>
</evidence>
<keyword evidence="1" id="KW-0732">Signal</keyword>
<dbReference type="PROSITE" id="PS51257">
    <property type="entry name" value="PROKAR_LIPOPROTEIN"/>
    <property type="match status" value="1"/>
</dbReference>
<dbReference type="RefSeq" id="WP_009187032.1">
    <property type="nucleotide sequence ID" value="NZ_AMGM01000136.1"/>
</dbReference>
<dbReference type="OrthoDB" id="1524444at2"/>
<evidence type="ECO:0000313" key="2">
    <source>
        <dbReference type="EMBL" id="EKB47381.1"/>
    </source>
</evidence>
<evidence type="ECO:0008006" key="4">
    <source>
        <dbReference type="Google" id="ProtNLM"/>
    </source>
</evidence>
<feature type="signal peptide" evidence="1">
    <location>
        <begin position="1"/>
        <end position="18"/>
    </location>
</feature>
<sequence length="180" mass="20095">MKRLLTLLTLGLAAFFQACEGPIGPPGPPGPQGQQGQPGLVLLGEVFEADVNFTAQNDYFVDFDFNPPIEASDVVLVFIRWESFNGTPIWRLLPQTVLFDEGVLIYNYDFSRNDFTVFLETTFDPALLDNSWTRNQRIRAVVIPADFATSGRIDFNDYDGVMELIGATEDDVVTIQPKNP</sequence>
<feature type="chain" id="PRO_5003846990" description="Collagen triple helix repeat (20 copies)" evidence="1">
    <location>
        <begin position="19"/>
        <end position="180"/>
    </location>
</feature>